<dbReference type="AlphaFoldDB" id="A0A974CMN3"/>
<proteinExistence type="predicted"/>
<name>A0A974CMN3_XENLA</name>
<dbReference type="EMBL" id="CM004476">
    <property type="protein sequence ID" value="OCT76255.1"/>
    <property type="molecule type" value="Genomic_DNA"/>
</dbReference>
<dbReference type="Proteomes" id="UP000694892">
    <property type="component" value="Chromosome 6L"/>
</dbReference>
<accession>A0A974CMN3</accession>
<evidence type="ECO:0000313" key="1">
    <source>
        <dbReference type="EMBL" id="OCT76255.1"/>
    </source>
</evidence>
<organism evidence="1 2">
    <name type="scientific">Xenopus laevis</name>
    <name type="common">African clawed frog</name>
    <dbReference type="NCBI Taxonomy" id="8355"/>
    <lineage>
        <taxon>Eukaryota</taxon>
        <taxon>Metazoa</taxon>
        <taxon>Chordata</taxon>
        <taxon>Craniata</taxon>
        <taxon>Vertebrata</taxon>
        <taxon>Euteleostomi</taxon>
        <taxon>Amphibia</taxon>
        <taxon>Batrachia</taxon>
        <taxon>Anura</taxon>
        <taxon>Pipoidea</taxon>
        <taxon>Pipidae</taxon>
        <taxon>Xenopodinae</taxon>
        <taxon>Xenopus</taxon>
        <taxon>Xenopus</taxon>
    </lineage>
</organism>
<sequence length="69" mass="7773">MRTSKPSPYSSSFTLYGSPTHGSLHNHSTFRCVPTWMGIHLLPPRKKYCLTPMQPSNASYTASILFQNN</sequence>
<gene>
    <name evidence="1" type="ORF">XELAEV_18031447mg</name>
</gene>
<protein>
    <submittedName>
        <fullName evidence="1">Uncharacterized protein</fullName>
    </submittedName>
</protein>
<reference evidence="2" key="1">
    <citation type="journal article" date="2016" name="Nature">
        <title>Genome evolution in the allotetraploid frog Xenopus laevis.</title>
        <authorList>
            <person name="Session A.M."/>
            <person name="Uno Y."/>
            <person name="Kwon T."/>
            <person name="Chapman J.A."/>
            <person name="Toyoda A."/>
            <person name="Takahashi S."/>
            <person name="Fukui A."/>
            <person name="Hikosaka A."/>
            <person name="Suzuki A."/>
            <person name="Kondo M."/>
            <person name="van Heeringen S.J."/>
            <person name="Quigley I."/>
            <person name="Heinz S."/>
            <person name="Ogino H."/>
            <person name="Ochi H."/>
            <person name="Hellsten U."/>
            <person name="Lyons J.B."/>
            <person name="Simakov O."/>
            <person name="Putnam N."/>
            <person name="Stites J."/>
            <person name="Kuroki Y."/>
            <person name="Tanaka T."/>
            <person name="Michiue T."/>
            <person name="Watanabe M."/>
            <person name="Bogdanovic O."/>
            <person name="Lister R."/>
            <person name="Georgiou G."/>
            <person name="Paranjpe S.S."/>
            <person name="van Kruijsbergen I."/>
            <person name="Shu S."/>
            <person name="Carlson J."/>
            <person name="Kinoshita T."/>
            <person name="Ohta Y."/>
            <person name="Mawaribuchi S."/>
            <person name="Jenkins J."/>
            <person name="Grimwood J."/>
            <person name="Schmutz J."/>
            <person name="Mitros T."/>
            <person name="Mozaffari S.V."/>
            <person name="Suzuki Y."/>
            <person name="Haramoto Y."/>
            <person name="Yamamoto T.S."/>
            <person name="Takagi C."/>
            <person name="Heald R."/>
            <person name="Miller K."/>
            <person name="Haudenschild C."/>
            <person name="Kitzman J."/>
            <person name="Nakayama T."/>
            <person name="Izutsu Y."/>
            <person name="Robert J."/>
            <person name="Fortriede J."/>
            <person name="Burns K."/>
            <person name="Lotay V."/>
            <person name="Karimi K."/>
            <person name="Yasuoka Y."/>
            <person name="Dichmann D.S."/>
            <person name="Flajnik M.F."/>
            <person name="Houston D.W."/>
            <person name="Shendure J."/>
            <person name="DuPasquier L."/>
            <person name="Vize P.D."/>
            <person name="Zorn A.M."/>
            <person name="Ito M."/>
            <person name="Marcotte E.M."/>
            <person name="Wallingford J.B."/>
            <person name="Ito Y."/>
            <person name="Asashima M."/>
            <person name="Ueno N."/>
            <person name="Matsuda Y."/>
            <person name="Veenstra G.J."/>
            <person name="Fujiyama A."/>
            <person name="Harland R.M."/>
            <person name="Taira M."/>
            <person name="Rokhsar D.S."/>
        </authorList>
    </citation>
    <scope>NUCLEOTIDE SEQUENCE [LARGE SCALE GENOMIC DNA]</scope>
    <source>
        <strain evidence="2">J</strain>
    </source>
</reference>
<evidence type="ECO:0000313" key="2">
    <source>
        <dbReference type="Proteomes" id="UP000694892"/>
    </source>
</evidence>